<dbReference type="SMART" id="SM00938">
    <property type="entry name" value="P-II"/>
    <property type="match status" value="1"/>
</dbReference>
<dbReference type="InterPro" id="IPR002187">
    <property type="entry name" value="N-reg_PII"/>
</dbReference>
<dbReference type="Pfam" id="PF00543">
    <property type="entry name" value="P-II"/>
    <property type="match status" value="1"/>
</dbReference>
<comment type="caution">
    <text evidence="1">The sequence shown here is derived from an EMBL/GenBank/DDBJ whole genome shotgun (WGS) entry which is preliminary data.</text>
</comment>
<dbReference type="PROSITE" id="PS51343">
    <property type="entry name" value="PII_GLNB_DOM"/>
    <property type="match status" value="1"/>
</dbReference>
<dbReference type="Gene3D" id="3.30.70.120">
    <property type="match status" value="1"/>
</dbReference>
<reference evidence="1" key="1">
    <citation type="journal article" date="2015" name="Nature">
        <title>Complex archaea that bridge the gap between prokaryotes and eukaryotes.</title>
        <authorList>
            <person name="Spang A."/>
            <person name="Saw J.H."/>
            <person name="Jorgensen S.L."/>
            <person name="Zaremba-Niedzwiedzka K."/>
            <person name="Martijn J."/>
            <person name="Lind A.E."/>
            <person name="van Eijk R."/>
            <person name="Schleper C."/>
            <person name="Guy L."/>
            <person name="Ettema T.J."/>
        </authorList>
    </citation>
    <scope>NUCLEOTIDE SEQUENCE</scope>
</reference>
<name>A0A0F9TMS6_9ZZZZ</name>
<gene>
    <name evidence="1" type="ORF">LCGC14_0633710</name>
</gene>
<proteinExistence type="predicted"/>
<dbReference type="GO" id="GO:0030234">
    <property type="term" value="F:enzyme regulator activity"/>
    <property type="evidence" value="ECO:0007669"/>
    <property type="project" value="InterPro"/>
</dbReference>
<evidence type="ECO:0000313" key="1">
    <source>
        <dbReference type="EMBL" id="KKN50356.1"/>
    </source>
</evidence>
<accession>A0A0F9TMS6</accession>
<dbReference type="InterPro" id="IPR011322">
    <property type="entry name" value="N-reg_PII-like_a/b"/>
</dbReference>
<dbReference type="AlphaFoldDB" id="A0A0F9TMS6"/>
<organism evidence="1">
    <name type="scientific">marine sediment metagenome</name>
    <dbReference type="NCBI Taxonomy" id="412755"/>
    <lineage>
        <taxon>unclassified sequences</taxon>
        <taxon>metagenomes</taxon>
        <taxon>ecological metagenomes</taxon>
    </lineage>
</organism>
<protein>
    <recommendedName>
        <fullName evidence="2">Nitrogen regulatory protein P-II</fullName>
    </recommendedName>
</protein>
<evidence type="ECO:0008006" key="2">
    <source>
        <dbReference type="Google" id="ProtNLM"/>
    </source>
</evidence>
<dbReference type="GO" id="GO:0006808">
    <property type="term" value="P:regulation of nitrogen utilization"/>
    <property type="evidence" value="ECO:0007669"/>
    <property type="project" value="InterPro"/>
</dbReference>
<dbReference type="EMBL" id="LAZR01001119">
    <property type="protein sequence ID" value="KKN50356.1"/>
    <property type="molecule type" value="Genomic_DNA"/>
</dbReference>
<dbReference type="InterPro" id="IPR015867">
    <property type="entry name" value="N-reg_PII/ATP_PRibTrfase_C"/>
</dbReference>
<sequence>MYEIKAYVRETMAEHVIDGLAEVPGVTSIAVVPLSEFGHSTAGGGNHLAKVRMVKLEVDVADEASAWEVSGVIVEKARTQDGHPGDGKVLVSRLVRAIRIEDGVVDEEALSRPGS</sequence>
<dbReference type="SUPFAM" id="SSF54913">
    <property type="entry name" value="GlnB-like"/>
    <property type="match status" value="1"/>
</dbReference>